<dbReference type="AlphaFoldDB" id="X7F800"/>
<sequence>MTASPMPTTEAQLVDRLAGMPRDRRTLVGIVGAPGSGKSTAADTILAALEARTPGRAAVLPMDGFHYDDGLLTARGLLARKGAPETFDVGGFYHVLRRLRAQDEDEVIVPVFDRGIEVARAGARAIPASADLILAEGNYLLLDRDPWTRLAGVFDLTVFIDVAEDELRRRLEARWTGHGLAPEAIRAKLEQNDLPNGRLVRTSSRAADYVMTPRSPG</sequence>
<dbReference type="Proteomes" id="UP000023430">
    <property type="component" value="Unassembled WGS sequence"/>
</dbReference>
<reference evidence="2 3" key="1">
    <citation type="submission" date="2014-01" db="EMBL/GenBank/DDBJ databases">
        <title>Roseivivax isoporae LMG 25204 Genome Sequencing.</title>
        <authorList>
            <person name="Lai Q."/>
            <person name="Li G."/>
            <person name="Shao Z."/>
        </authorList>
    </citation>
    <scope>NUCLEOTIDE SEQUENCE [LARGE SCALE GENOMIC DNA]</scope>
    <source>
        <strain evidence="2 3">LMG 25204</strain>
    </source>
</reference>
<dbReference type="eggNOG" id="COG0572">
    <property type="taxonomic scope" value="Bacteria"/>
</dbReference>
<dbReference type="RefSeq" id="WP_084615335.1">
    <property type="nucleotide sequence ID" value="NZ_JAME01000014.1"/>
</dbReference>
<dbReference type="EMBL" id="JAME01000014">
    <property type="protein sequence ID" value="ETX28863.1"/>
    <property type="molecule type" value="Genomic_DNA"/>
</dbReference>
<proteinExistence type="predicted"/>
<organism evidence="2 3">
    <name type="scientific">Roseivivax isoporae LMG 25204</name>
    <dbReference type="NCBI Taxonomy" id="1449351"/>
    <lineage>
        <taxon>Bacteria</taxon>
        <taxon>Pseudomonadati</taxon>
        <taxon>Pseudomonadota</taxon>
        <taxon>Alphaproteobacteria</taxon>
        <taxon>Rhodobacterales</taxon>
        <taxon>Roseobacteraceae</taxon>
        <taxon>Roseivivax</taxon>
    </lineage>
</organism>
<dbReference type="InterPro" id="IPR027417">
    <property type="entry name" value="P-loop_NTPase"/>
</dbReference>
<protein>
    <recommendedName>
        <fullName evidence="1">Phosphoribulokinase/uridine kinase domain-containing protein</fullName>
    </recommendedName>
</protein>
<accession>X7F800</accession>
<dbReference type="GO" id="GO:0005524">
    <property type="term" value="F:ATP binding"/>
    <property type="evidence" value="ECO:0007669"/>
    <property type="project" value="InterPro"/>
</dbReference>
<dbReference type="NCBIfam" id="NF006746">
    <property type="entry name" value="PRK09270.1-5"/>
    <property type="match status" value="1"/>
</dbReference>
<evidence type="ECO:0000313" key="2">
    <source>
        <dbReference type="EMBL" id="ETX28863.1"/>
    </source>
</evidence>
<keyword evidence="3" id="KW-1185">Reference proteome</keyword>
<comment type="caution">
    <text evidence="2">The sequence shown here is derived from an EMBL/GenBank/DDBJ whole genome shotgun (WGS) entry which is preliminary data.</text>
</comment>
<dbReference type="InterPro" id="IPR006083">
    <property type="entry name" value="PRK/URK"/>
</dbReference>
<dbReference type="Gene3D" id="3.40.50.300">
    <property type="entry name" value="P-loop containing nucleotide triphosphate hydrolases"/>
    <property type="match status" value="1"/>
</dbReference>
<dbReference type="SUPFAM" id="SSF52540">
    <property type="entry name" value="P-loop containing nucleoside triphosphate hydrolases"/>
    <property type="match status" value="1"/>
</dbReference>
<dbReference type="PANTHER" id="PTHR10285">
    <property type="entry name" value="URIDINE KINASE"/>
    <property type="match status" value="1"/>
</dbReference>
<evidence type="ECO:0000313" key="3">
    <source>
        <dbReference type="Proteomes" id="UP000023430"/>
    </source>
</evidence>
<dbReference type="PATRIC" id="fig|1449351.3.peg.2133"/>
<feature type="domain" description="Phosphoribulokinase/uridine kinase" evidence="1">
    <location>
        <begin position="28"/>
        <end position="189"/>
    </location>
</feature>
<dbReference type="GO" id="GO:0016301">
    <property type="term" value="F:kinase activity"/>
    <property type="evidence" value="ECO:0007669"/>
    <property type="project" value="InterPro"/>
</dbReference>
<dbReference type="Pfam" id="PF00485">
    <property type="entry name" value="PRK"/>
    <property type="match status" value="1"/>
</dbReference>
<evidence type="ECO:0000259" key="1">
    <source>
        <dbReference type="Pfam" id="PF00485"/>
    </source>
</evidence>
<name>X7F800_9RHOB</name>
<gene>
    <name evidence="2" type="ORF">RISW2_03910</name>
</gene>
<dbReference type="STRING" id="1449351.RISW2_03910"/>